<dbReference type="InterPro" id="IPR045153">
    <property type="entry name" value="Est1/Ebs1-like"/>
</dbReference>
<dbReference type="EMBL" id="KI545858">
    <property type="protein sequence ID" value="EST08489.1"/>
    <property type="molecule type" value="Genomic_DNA"/>
</dbReference>
<feature type="region of interest" description="Disordered" evidence="1">
    <location>
        <begin position="436"/>
        <end position="466"/>
    </location>
</feature>
<dbReference type="OrthoDB" id="2017974at2759"/>
<dbReference type="InterPro" id="IPR002716">
    <property type="entry name" value="PIN_dom"/>
</dbReference>
<dbReference type="GO" id="GO:0004540">
    <property type="term" value="F:RNA nuclease activity"/>
    <property type="evidence" value="ECO:0007669"/>
    <property type="project" value="UniProtKB-ARBA"/>
</dbReference>
<evidence type="ECO:0000313" key="5">
    <source>
        <dbReference type="Proteomes" id="UP000019377"/>
    </source>
</evidence>
<dbReference type="InterPro" id="IPR018834">
    <property type="entry name" value="DNA/RNA-bd_Est1-type"/>
</dbReference>
<dbReference type="GO" id="GO:0042162">
    <property type="term" value="F:telomeric DNA binding"/>
    <property type="evidence" value="ECO:0007669"/>
    <property type="project" value="TreeGrafter"/>
</dbReference>
<feature type="compositionally biased region" description="Basic and acidic residues" evidence="1">
    <location>
        <begin position="248"/>
        <end position="260"/>
    </location>
</feature>
<dbReference type="Proteomes" id="UP000019377">
    <property type="component" value="Unassembled WGS sequence"/>
</dbReference>
<name>V5EZX4_KALBG</name>
<dbReference type="SUPFAM" id="SSF88723">
    <property type="entry name" value="PIN domain-like"/>
    <property type="match status" value="1"/>
</dbReference>
<dbReference type="CDD" id="cd09880">
    <property type="entry name" value="PIN_Smg5-6-like"/>
    <property type="match status" value="1"/>
</dbReference>
<feature type="region of interest" description="Disordered" evidence="1">
    <location>
        <begin position="748"/>
        <end position="777"/>
    </location>
</feature>
<dbReference type="Gene3D" id="3.40.50.1010">
    <property type="entry name" value="5'-nuclease"/>
    <property type="match status" value="1"/>
</dbReference>
<dbReference type="GeneID" id="27417743"/>
<dbReference type="GO" id="GO:0070034">
    <property type="term" value="F:telomerase RNA binding"/>
    <property type="evidence" value="ECO:0007669"/>
    <property type="project" value="TreeGrafter"/>
</dbReference>
<dbReference type="Gene3D" id="1.25.40.10">
    <property type="entry name" value="Tetratricopeptide repeat domain"/>
    <property type="match status" value="1"/>
</dbReference>
<protein>
    <recommendedName>
        <fullName evidence="6">PIN domain-containing protein</fullName>
    </recommendedName>
</protein>
<dbReference type="AlphaFoldDB" id="V5EZX4"/>
<dbReference type="InterPro" id="IPR011990">
    <property type="entry name" value="TPR-like_helical_dom_sf"/>
</dbReference>
<gene>
    <name evidence="4" type="ORF">PSEUBRA_SCAF16g05336</name>
</gene>
<dbReference type="SUPFAM" id="SSF48452">
    <property type="entry name" value="TPR-like"/>
    <property type="match status" value="1"/>
</dbReference>
<dbReference type="GO" id="GO:0000184">
    <property type="term" value="P:nuclear-transcribed mRNA catabolic process, nonsense-mediated decay"/>
    <property type="evidence" value="ECO:0007669"/>
    <property type="project" value="TreeGrafter"/>
</dbReference>
<dbReference type="PANTHER" id="PTHR15696">
    <property type="entry name" value="SMG-7 SUPPRESSOR WITH MORPHOLOGICAL EFFECT ON GENITALIA PROTEIN 7"/>
    <property type="match status" value="1"/>
</dbReference>
<evidence type="ECO:0000256" key="1">
    <source>
        <dbReference type="SAM" id="MobiDB-lite"/>
    </source>
</evidence>
<dbReference type="STRING" id="1365824.V5EZX4"/>
<dbReference type="OMA" id="LWSHAFY"/>
<sequence>MEIKKAYRSIVSIETTLQQAHQAEMDRARLNMADYTPPDLRDRSHSVSLISQHRQLAELHSSFLEMTCRPELPRDVQEYAEVRNLPSRLWQTAFHLMLESLRTSLSSNHHLQTNERRAEILDHLTEFIYYAYSFYSALLESERYKGFRRAWLESLGDLSRYRMAVAGLANSMAAEGRADETPSKQADSHQVASFEAARIDDDIDEDDSTSEDDNDADGDDEGFGSAQHRAQTRDEKGAPPRSKSLADPGREAPAAHENDKASIGTAALGDWDTTEKETWRQTAKGWYAMGIAETPSTGRLHHHLGVLSRGDDDLRAVYHLTKSLIAAKPFSPARDSILPLFNQEQQASRLHRESSVEELFLYLHGILITRVQLDDFEPVFDRLMAKLARLVEERGPAGIPQSVWTMMASINIASLFQYGAQDSLLASLLLEQAGKSDGRSNRTQKAAASTPTAILVSSTTPKTDDNLLSELPREAEWDDPSDDDSEVGGEAQVISLEAKSGSDEQEVPDELPIVLQKAATLCFSMHSLTFDLSSADASLRSNPYNTTVSTFLVSLCQSKKAFRMLERFIPWDLWLRRIDQSLSLFERTWPKCLSSSFITPQLLLPEDFCLRGILGLSRHLYDRNLWRNAMNDGGLTAEQAFDNEVEVLDADDAELYTRTESAWRAAASRRKDKAFASTSLDTVRDYRLAFVARKLAKAARGFDLDSKSSALSLSRLLLGRLSRQKLQEEQRQLEARIQELQLQSPAAVASSAHYSDDDDDFDSDWDSHSDHEAPASASAQAILSNADDADPSDEIRALHARSCFLRSLLCKRPNAAKSSTKPDRSNSKKGASPSVCEDLLPGYTTLVVDTNILVIPGDIIANLIDTKRWMVIVPLAVITELDGLRRNDSDVGREAERAIQFLESHIKSHAKCFKVQTSRGNYLTDLSCRSEDIDFTWQGGAEDGETRLDAGAGEKSVAARNVDEVILRLLAWQRDHFIDRRGLLMASKEASGSEKGSAKLALAHKSVLLTLDRNLRLKAKSRSLASMDDKGAASLLSLAALS</sequence>
<evidence type="ECO:0008006" key="6">
    <source>
        <dbReference type="Google" id="ProtNLM"/>
    </source>
</evidence>
<keyword evidence="5" id="KW-1185">Reference proteome</keyword>
<evidence type="ECO:0000259" key="3">
    <source>
        <dbReference type="Pfam" id="PF13638"/>
    </source>
</evidence>
<evidence type="ECO:0000313" key="4">
    <source>
        <dbReference type="EMBL" id="EST08489.1"/>
    </source>
</evidence>
<feature type="domain" description="PIN" evidence="3">
    <location>
        <begin position="846"/>
        <end position="1028"/>
    </location>
</feature>
<dbReference type="eggNOG" id="KOG2162">
    <property type="taxonomic scope" value="Eukaryota"/>
</dbReference>
<feature type="compositionally biased region" description="Acidic residues" evidence="1">
    <location>
        <begin position="201"/>
        <end position="222"/>
    </location>
</feature>
<dbReference type="Pfam" id="PF13638">
    <property type="entry name" value="PIN_4"/>
    <property type="match status" value="1"/>
</dbReference>
<dbReference type="InterPro" id="IPR029060">
    <property type="entry name" value="PIN-like_dom_sf"/>
</dbReference>
<dbReference type="PANTHER" id="PTHR15696:SF0">
    <property type="entry name" value="TELOMERASE-BINDING PROTEIN EST1A"/>
    <property type="match status" value="1"/>
</dbReference>
<dbReference type="HOGENOM" id="CLU_003327_0_0_1"/>
<feature type="domain" description="DNA/RNA-binding" evidence="2">
    <location>
        <begin position="283"/>
        <end position="413"/>
    </location>
</feature>
<feature type="region of interest" description="Disordered" evidence="1">
    <location>
        <begin position="176"/>
        <end position="275"/>
    </location>
</feature>
<organism evidence="4 5">
    <name type="scientific">Kalmanozyma brasiliensis (strain GHG001)</name>
    <name type="common">Yeast</name>
    <name type="synonym">Pseudozyma brasiliensis</name>
    <dbReference type="NCBI Taxonomy" id="1365824"/>
    <lineage>
        <taxon>Eukaryota</taxon>
        <taxon>Fungi</taxon>
        <taxon>Dikarya</taxon>
        <taxon>Basidiomycota</taxon>
        <taxon>Ustilaginomycotina</taxon>
        <taxon>Ustilaginomycetes</taxon>
        <taxon>Ustilaginales</taxon>
        <taxon>Ustilaginaceae</taxon>
        <taxon>Kalmanozyma</taxon>
    </lineage>
</organism>
<evidence type="ECO:0000259" key="2">
    <source>
        <dbReference type="Pfam" id="PF10373"/>
    </source>
</evidence>
<accession>V5EZX4</accession>
<dbReference type="GO" id="GO:0005697">
    <property type="term" value="C:telomerase holoenzyme complex"/>
    <property type="evidence" value="ECO:0007669"/>
    <property type="project" value="TreeGrafter"/>
</dbReference>
<reference evidence="5" key="1">
    <citation type="journal article" date="2013" name="Genome Announc.">
        <title>Draft genome sequence of Pseudozyma brasiliensis sp. nov. strain GHG001, a high producer of endo-1,4-xylanase isolated from an insect pest of sugarcane.</title>
        <authorList>
            <person name="Oliveira J.V.D.C."/>
            <person name="dos Santos R.A.C."/>
            <person name="Borges T.A."/>
            <person name="Riano-Pachon D.M."/>
            <person name="Goldman G.H."/>
        </authorList>
    </citation>
    <scope>NUCLEOTIDE SEQUENCE [LARGE SCALE GENOMIC DNA]</scope>
    <source>
        <strain evidence="5">GHG001</strain>
    </source>
</reference>
<feature type="compositionally biased region" description="Polar residues" evidence="1">
    <location>
        <begin position="441"/>
        <end position="461"/>
    </location>
</feature>
<proteinExistence type="predicted"/>
<dbReference type="Pfam" id="PF10373">
    <property type="entry name" value="EST1_DNA_bind"/>
    <property type="match status" value="1"/>
</dbReference>